<dbReference type="eggNOG" id="ENOG502T693">
    <property type="taxonomic scope" value="Eukaryota"/>
</dbReference>
<evidence type="ECO:0000256" key="4">
    <source>
        <dbReference type="ARBA" id="ARBA00022989"/>
    </source>
</evidence>
<dbReference type="GO" id="GO:0005886">
    <property type="term" value="C:plasma membrane"/>
    <property type="evidence" value="ECO:0000318"/>
    <property type="project" value="GO_Central"/>
</dbReference>
<dbReference type="InParanoid" id="T1ERY0"/>
<gene>
    <name evidence="11" type="primary">20199330</name>
    <name evidence="10" type="ORF">HELRODRAFT_161814</name>
</gene>
<keyword evidence="12" id="KW-1185">Reference proteome</keyword>
<keyword evidence="6" id="KW-0325">Glycoprotein</keyword>
<name>T1ERY0_HELRO</name>
<dbReference type="KEGG" id="hro:HELRODRAFT_161814"/>
<feature type="domain" description="WSC" evidence="9">
    <location>
        <begin position="27"/>
        <end position="109"/>
    </location>
</feature>
<evidence type="ECO:0000256" key="7">
    <source>
        <dbReference type="SAM" id="Phobius"/>
    </source>
</evidence>
<keyword evidence="5 7" id="KW-0472">Membrane</keyword>
<dbReference type="EMBL" id="AMQM01000923">
    <property type="status" value="NOT_ANNOTATED_CDS"/>
    <property type="molecule type" value="Genomic_DNA"/>
</dbReference>
<dbReference type="GeneID" id="20199330"/>
<reference evidence="11" key="3">
    <citation type="submission" date="2015-06" db="UniProtKB">
        <authorList>
            <consortium name="EnsemblMetazoa"/>
        </authorList>
    </citation>
    <scope>IDENTIFICATION</scope>
</reference>
<dbReference type="AlphaFoldDB" id="T1ERY0"/>
<evidence type="ECO:0000256" key="1">
    <source>
        <dbReference type="ARBA" id="ARBA00004167"/>
    </source>
</evidence>
<proteinExistence type="predicted"/>
<protein>
    <recommendedName>
        <fullName evidence="9">WSC domain-containing protein</fullName>
    </recommendedName>
</protein>
<dbReference type="SMART" id="SM00321">
    <property type="entry name" value="WSC"/>
    <property type="match status" value="1"/>
</dbReference>
<evidence type="ECO:0000256" key="5">
    <source>
        <dbReference type="ARBA" id="ARBA00023136"/>
    </source>
</evidence>
<dbReference type="PANTHER" id="PTHR24269:SF16">
    <property type="entry name" value="PROTEIN SLG1"/>
    <property type="match status" value="1"/>
</dbReference>
<dbReference type="InterPro" id="IPR002889">
    <property type="entry name" value="WSC_carb-bd"/>
</dbReference>
<dbReference type="InterPro" id="IPR051836">
    <property type="entry name" value="Kremen_rcpt"/>
</dbReference>
<dbReference type="HOGENOM" id="CLU_021817_1_0_1"/>
<evidence type="ECO:0000256" key="6">
    <source>
        <dbReference type="ARBA" id="ARBA00023180"/>
    </source>
</evidence>
<dbReference type="GO" id="GO:0007165">
    <property type="term" value="P:signal transduction"/>
    <property type="evidence" value="ECO:0000318"/>
    <property type="project" value="GO_Central"/>
</dbReference>
<evidence type="ECO:0000313" key="12">
    <source>
        <dbReference type="Proteomes" id="UP000015101"/>
    </source>
</evidence>
<organism evidence="11 12">
    <name type="scientific">Helobdella robusta</name>
    <name type="common">Californian leech</name>
    <dbReference type="NCBI Taxonomy" id="6412"/>
    <lineage>
        <taxon>Eukaryota</taxon>
        <taxon>Metazoa</taxon>
        <taxon>Spiralia</taxon>
        <taxon>Lophotrochozoa</taxon>
        <taxon>Annelida</taxon>
        <taxon>Clitellata</taxon>
        <taxon>Hirudinea</taxon>
        <taxon>Rhynchobdellida</taxon>
        <taxon>Glossiphoniidae</taxon>
        <taxon>Helobdella</taxon>
    </lineage>
</organism>
<reference evidence="12" key="1">
    <citation type="submission" date="2012-12" db="EMBL/GenBank/DDBJ databases">
        <authorList>
            <person name="Hellsten U."/>
            <person name="Grimwood J."/>
            <person name="Chapman J.A."/>
            <person name="Shapiro H."/>
            <person name="Aerts A."/>
            <person name="Otillar R.P."/>
            <person name="Terry A.Y."/>
            <person name="Boore J.L."/>
            <person name="Simakov O."/>
            <person name="Marletaz F."/>
            <person name="Cho S.-J."/>
            <person name="Edsinger-Gonzales E."/>
            <person name="Havlak P."/>
            <person name="Kuo D.-H."/>
            <person name="Larsson T."/>
            <person name="Lv J."/>
            <person name="Arendt D."/>
            <person name="Savage R."/>
            <person name="Osoegawa K."/>
            <person name="de Jong P."/>
            <person name="Lindberg D.R."/>
            <person name="Seaver E.C."/>
            <person name="Weisblat D.A."/>
            <person name="Putnam N.H."/>
            <person name="Grigoriev I.V."/>
            <person name="Rokhsar D.S."/>
        </authorList>
    </citation>
    <scope>NUCLEOTIDE SEQUENCE</scope>
</reference>
<keyword evidence="3 8" id="KW-0732">Signal</keyword>
<accession>T1ERY0</accession>
<dbReference type="PANTHER" id="PTHR24269">
    <property type="entry name" value="KREMEN PROTEIN"/>
    <property type="match status" value="1"/>
</dbReference>
<dbReference type="Gene3D" id="2.60.120.260">
    <property type="entry name" value="Galactose-binding domain-like"/>
    <property type="match status" value="1"/>
</dbReference>
<keyword evidence="2 7" id="KW-0812">Transmembrane</keyword>
<evidence type="ECO:0000256" key="2">
    <source>
        <dbReference type="ARBA" id="ARBA00022692"/>
    </source>
</evidence>
<dbReference type="RefSeq" id="XP_009019941.1">
    <property type="nucleotide sequence ID" value="XM_009021693.1"/>
</dbReference>
<sequence length="616" mass="69639">MEFINICVLTFVFINLSSVGHAAIDLKESYIGCYRNISSTKTVASVGSVDRCSVECNLEINNMIALKNGKECNCIGRLDSAVASSQCDVPCDNKDACGGSASYSVYKSKPRVMHDAYASMDNRQTKSIEMTLPADYTLETCAHFCLETNHTFFQTIRDKLCSCFQEHKVGNIYKQKQICTKCKHNPYEVCECYHETHQAKTTIFATRFQYDFQRGVSSYSHCRKSRSIEIKATCPSGCDPGWRGDSCRERDCEKNSGDCPVGMKCIESIVNSIRYVECVCSPAKVRNKWFKCEVFRRNIALQKPPYYIDSSHHRKIKDGHFAYNKFYLTDGIYDGFFISHIDGPMTAWMAVDLLNLYCVGFIKAYNRMSIRINSVHRMNWFVVRLNETLNTTSKDDISNQTNLCGYGPEIALQSGNPIVVFCENFTIFSQFVIIQQSDEKLHENFAALAELEVFEAGCDLSNGGCGNEMCTEYKQNTTVICCGDDCLLMTTTTAAIKSTTTATESDAIKNSYMKSDVYIDNSTYLTYITLGVVVPLWLLVLLIITSLFKEKRRCGEKRRSQFEDTPAEQPDECFLVEKSSRQIIVLANSFGTITSLKVKTSFNRRHVFSQTIVELV</sequence>
<feature type="signal peptide" evidence="8">
    <location>
        <begin position="1"/>
        <end position="22"/>
    </location>
</feature>
<evidence type="ECO:0000313" key="10">
    <source>
        <dbReference type="EMBL" id="ESO02533.1"/>
    </source>
</evidence>
<comment type="subcellular location">
    <subcellularLocation>
        <location evidence="1">Membrane</location>
        <topology evidence="1">Single-pass membrane protein</topology>
    </subcellularLocation>
</comment>
<evidence type="ECO:0000259" key="9">
    <source>
        <dbReference type="PROSITE" id="PS51212"/>
    </source>
</evidence>
<keyword evidence="4 7" id="KW-1133">Transmembrane helix</keyword>
<dbReference type="GO" id="GO:0004888">
    <property type="term" value="F:transmembrane signaling receptor activity"/>
    <property type="evidence" value="ECO:0000318"/>
    <property type="project" value="GO_Central"/>
</dbReference>
<dbReference type="CTD" id="20199330"/>
<dbReference type="PROSITE" id="PS51212">
    <property type="entry name" value="WSC"/>
    <property type="match status" value="1"/>
</dbReference>
<evidence type="ECO:0000256" key="3">
    <source>
        <dbReference type="ARBA" id="ARBA00022729"/>
    </source>
</evidence>
<dbReference type="EnsemblMetazoa" id="HelroT161814">
    <property type="protein sequence ID" value="HelroP161814"/>
    <property type="gene ID" value="HelroG161814"/>
</dbReference>
<dbReference type="EMBL" id="KB096742">
    <property type="protein sequence ID" value="ESO02533.1"/>
    <property type="molecule type" value="Genomic_DNA"/>
</dbReference>
<feature type="chain" id="PRO_5010980011" description="WSC domain-containing protein" evidence="8">
    <location>
        <begin position="23"/>
        <end position="616"/>
    </location>
</feature>
<feature type="transmembrane region" description="Helical" evidence="7">
    <location>
        <begin position="524"/>
        <end position="548"/>
    </location>
</feature>
<evidence type="ECO:0000313" key="11">
    <source>
        <dbReference type="EnsemblMetazoa" id="HelroP161814"/>
    </source>
</evidence>
<reference evidence="10 12" key="2">
    <citation type="journal article" date="2013" name="Nature">
        <title>Insights into bilaterian evolution from three spiralian genomes.</title>
        <authorList>
            <person name="Simakov O."/>
            <person name="Marletaz F."/>
            <person name="Cho S.J."/>
            <person name="Edsinger-Gonzales E."/>
            <person name="Havlak P."/>
            <person name="Hellsten U."/>
            <person name="Kuo D.H."/>
            <person name="Larsson T."/>
            <person name="Lv J."/>
            <person name="Arendt D."/>
            <person name="Savage R."/>
            <person name="Osoegawa K."/>
            <person name="de Jong P."/>
            <person name="Grimwood J."/>
            <person name="Chapman J.A."/>
            <person name="Shapiro H."/>
            <person name="Aerts A."/>
            <person name="Otillar R.P."/>
            <person name="Terry A.Y."/>
            <person name="Boore J.L."/>
            <person name="Grigoriev I.V."/>
            <person name="Lindberg D.R."/>
            <person name="Seaver E.C."/>
            <person name="Weisblat D.A."/>
            <person name="Putnam N.H."/>
            <person name="Rokhsar D.S."/>
        </authorList>
    </citation>
    <scope>NUCLEOTIDE SEQUENCE</scope>
</reference>
<dbReference type="InterPro" id="IPR008979">
    <property type="entry name" value="Galactose-bd-like_sf"/>
</dbReference>
<evidence type="ECO:0000256" key="8">
    <source>
        <dbReference type="SAM" id="SignalP"/>
    </source>
</evidence>
<dbReference type="SUPFAM" id="SSF49785">
    <property type="entry name" value="Galactose-binding domain-like"/>
    <property type="match status" value="1"/>
</dbReference>
<dbReference type="Proteomes" id="UP000015101">
    <property type="component" value="Unassembled WGS sequence"/>
</dbReference>